<proteinExistence type="predicted"/>
<dbReference type="AlphaFoldDB" id="A0A8H4R8T9"/>
<dbReference type="EMBL" id="JAAMPI010001346">
    <property type="protein sequence ID" value="KAF4625565.1"/>
    <property type="molecule type" value="Genomic_DNA"/>
</dbReference>
<accession>A0A8H4R8T9</accession>
<evidence type="ECO:0000313" key="3">
    <source>
        <dbReference type="Proteomes" id="UP000566819"/>
    </source>
</evidence>
<sequence length="210" mass="23373">MTFGKLAMRDTKQSLGDQLKLPAQRRYVVAFPERLREMKAAEEVALRATQYDVASRRATSNDMLGQDPSNLWLLRASGQMGTHDNESTRSKMTRKGLVGPRRGFEDGHPCSIQDEPPREKYRCDACELMGTTNPSTTKYTKEVPVVLQHSTGHFLLESHVHVSPLRSMGVLRSVPARVGLTVAKDFTTTQSIQLKEQNTAASARGSAITW</sequence>
<keyword evidence="3" id="KW-1185">Reference proteome</keyword>
<evidence type="ECO:0000313" key="2">
    <source>
        <dbReference type="EMBL" id="KAF4625565.1"/>
    </source>
</evidence>
<protein>
    <submittedName>
        <fullName evidence="2">Uncharacterized protein</fullName>
    </submittedName>
</protein>
<dbReference type="Proteomes" id="UP000566819">
    <property type="component" value="Unassembled WGS sequence"/>
</dbReference>
<name>A0A8H4R8T9_9HELO</name>
<reference evidence="2 3" key="1">
    <citation type="submission" date="2020-03" db="EMBL/GenBank/DDBJ databases">
        <title>Draft Genome Sequence of Cudoniella acicularis.</title>
        <authorList>
            <person name="Buettner E."/>
            <person name="Kellner H."/>
        </authorList>
    </citation>
    <scope>NUCLEOTIDE SEQUENCE [LARGE SCALE GENOMIC DNA]</scope>
    <source>
        <strain evidence="2 3">DSM 108380</strain>
    </source>
</reference>
<organism evidence="2 3">
    <name type="scientific">Cudoniella acicularis</name>
    <dbReference type="NCBI Taxonomy" id="354080"/>
    <lineage>
        <taxon>Eukaryota</taxon>
        <taxon>Fungi</taxon>
        <taxon>Dikarya</taxon>
        <taxon>Ascomycota</taxon>
        <taxon>Pezizomycotina</taxon>
        <taxon>Leotiomycetes</taxon>
        <taxon>Helotiales</taxon>
        <taxon>Tricladiaceae</taxon>
        <taxon>Cudoniella</taxon>
    </lineage>
</organism>
<evidence type="ECO:0000256" key="1">
    <source>
        <dbReference type="SAM" id="MobiDB-lite"/>
    </source>
</evidence>
<comment type="caution">
    <text evidence="2">The sequence shown here is derived from an EMBL/GenBank/DDBJ whole genome shotgun (WGS) entry which is preliminary data.</text>
</comment>
<gene>
    <name evidence="2" type="ORF">G7Y89_g12604</name>
</gene>
<feature type="region of interest" description="Disordered" evidence="1">
    <location>
        <begin position="80"/>
        <end position="115"/>
    </location>
</feature>